<proteinExistence type="predicted"/>
<organism evidence="3 4">
    <name type="scientific">Ridgeia piscesae</name>
    <name type="common">Tubeworm</name>
    <dbReference type="NCBI Taxonomy" id="27915"/>
    <lineage>
        <taxon>Eukaryota</taxon>
        <taxon>Metazoa</taxon>
        <taxon>Spiralia</taxon>
        <taxon>Lophotrochozoa</taxon>
        <taxon>Annelida</taxon>
        <taxon>Polychaeta</taxon>
        <taxon>Sedentaria</taxon>
        <taxon>Canalipalpata</taxon>
        <taxon>Sabellida</taxon>
        <taxon>Siboglinidae</taxon>
        <taxon>Ridgeia</taxon>
    </lineage>
</organism>
<dbReference type="PANTHER" id="PTHR10132:SF14">
    <property type="entry name" value="SARCOGLYCAN ALPHA, ISOFORM C"/>
    <property type="match status" value="1"/>
</dbReference>
<gene>
    <name evidence="3" type="ORF">NP493_840g01033</name>
</gene>
<dbReference type="AlphaFoldDB" id="A0AAD9KNY9"/>
<dbReference type="InterPro" id="IPR008908">
    <property type="entry name" value="Sarcoglycan_alpha/epsilon"/>
</dbReference>
<feature type="transmembrane region" description="Helical" evidence="2">
    <location>
        <begin position="26"/>
        <end position="50"/>
    </location>
</feature>
<sequence>MDLDTASRWHGAGTSAIERHDYEHDFIVTVAVPLALALGLLLVFNFVVFCNREGIHQMEQFNMINLVTSNLRYMSARRDGPPPLGPSYGAPVAPGDRGDGPAPQQGQSPPPYRLPPVYPAQYDSVLSSQRSDLDLNPGQLGRGPDDQQQLVEPTTTSVGRQQ</sequence>
<reference evidence="3" key="1">
    <citation type="journal article" date="2023" name="Mol. Biol. Evol.">
        <title>Third-Generation Sequencing Reveals the Adaptive Role of the Epigenome in Three Deep-Sea Polychaetes.</title>
        <authorList>
            <person name="Perez M."/>
            <person name="Aroh O."/>
            <person name="Sun Y."/>
            <person name="Lan Y."/>
            <person name="Juniper S.K."/>
            <person name="Young C.R."/>
            <person name="Angers B."/>
            <person name="Qian P.Y."/>
        </authorList>
    </citation>
    <scope>NUCLEOTIDE SEQUENCE</scope>
    <source>
        <strain evidence="3">R07B-5</strain>
    </source>
</reference>
<name>A0AAD9KNY9_RIDPI</name>
<protein>
    <submittedName>
        <fullName evidence="3">Uncharacterized protein</fullName>
    </submittedName>
</protein>
<dbReference type="Proteomes" id="UP001209878">
    <property type="component" value="Unassembled WGS sequence"/>
</dbReference>
<keyword evidence="4" id="KW-1185">Reference proteome</keyword>
<accession>A0AAD9KNY9</accession>
<comment type="caution">
    <text evidence="3">The sequence shown here is derived from an EMBL/GenBank/DDBJ whole genome shotgun (WGS) entry which is preliminary data.</text>
</comment>
<dbReference type="GO" id="GO:0016012">
    <property type="term" value="C:sarcoglycan complex"/>
    <property type="evidence" value="ECO:0007669"/>
    <property type="project" value="InterPro"/>
</dbReference>
<evidence type="ECO:0000256" key="2">
    <source>
        <dbReference type="SAM" id="Phobius"/>
    </source>
</evidence>
<keyword evidence="2" id="KW-1133">Transmembrane helix</keyword>
<feature type="compositionally biased region" description="Pro residues" evidence="1">
    <location>
        <begin position="108"/>
        <end position="118"/>
    </location>
</feature>
<feature type="compositionally biased region" description="Polar residues" evidence="1">
    <location>
        <begin position="146"/>
        <end position="162"/>
    </location>
</feature>
<feature type="region of interest" description="Disordered" evidence="1">
    <location>
        <begin position="75"/>
        <end position="162"/>
    </location>
</feature>
<dbReference type="EMBL" id="JAODUO010000839">
    <property type="protein sequence ID" value="KAK2173968.1"/>
    <property type="molecule type" value="Genomic_DNA"/>
</dbReference>
<evidence type="ECO:0000313" key="4">
    <source>
        <dbReference type="Proteomes" id="UP001209878"/>
    </source>
</evidence>
<evidence type="ECO:0000313" key="3">
    <source>
        <dbReference type="EMBL" id="KAK2173968.1"/>
    </source>
</evidence>
<dbReference type="PANTHER" id="PTHR10132">
    <property type="entry name" value="ALPHA-/EPSILON-SARCOGLYCAN FAMILY MEMBER"/>
    <property type="match status" value="1"/>
</dbReference>
<evidence type="ECO:0000256" key="1">
    <source>
        <dbReference type="SAM" id="MobiDB-lite"/>
    </source>
</evidence>
<keyword evidence="2" id="KW-0812">Transmembrane</keyword>
<keyword evidence="2" id="KW-0472">Membrane</keyword>